<evidence type="ECO:0000256" key="1">
    <source>
        <dbReference type="ARBA" id="ARBA00023015"/>
    </source>
</evidence>
<dbReference type="InterPro" id="IPR000524">
    <property type="entry name" value="Tscrpt_reg_HTH_GntR"/>
</dbReference>
<feature type="domain" description="HTH gntR-type" evidence="5">
    <location>
        <begin position="35"/>
        <end position="103"/>
    </location>
</feature>
<dbReference type="PROSITE" id="PS50949">
    <property type="entry name" value="HTH_GNTR"/>
    <property type="match status" value="1"/>
</dbReference>
<dbReference type="InterPro" id="IPR036388">
    <property type="entry name" value="WH-like_DNA-bd_sf"/>
</dbReference>
<evidence type="ECO:0000259" key="5">
    <source>
        <dbReference type="PROSITE" id="PS50949"/>
    </source>
</evidence>
<keyword evidence="3" id="KW-0804">Transcription</keyword>
<evidence type="ECO:0000256" key="2">
    <source>
        <dbReference type="ARBA" id="ARBA00023125"/>
    </source>
</evidence>
<dbReference type="Gene3D" id="3.40.1410.10">
    <property type="entry name" value="Chorismate lyase-like"/>
    <property type="match status" value="1"/>
</dbReference>
<protein>
    <submittedName>
        <fullName evidence="6">Phosphonate metabolism transcriptional regulator PhnF</fullName>
    </submittedName>
</protein>
<organism evidence="6 7">
    <name type="scientific">Actinomadura vinacea</name>
    <dbReference type="NCBI Taxonomy" id="115336"/>
    <lineage>
        <taxon>Bacteria</taxon>
        <taxon>Bacillati</taxon>
        <taxon>Actinomycetota</taxon>
        <taxon>Actinomycetes</taxon>
        <taxon>Streptosporangiales</taxon>
        <taxon>Thermomonosporaceae</taxon>
        <taxon>Actinomadura</taxon>
    </lineage>
</organism>
<dbReference type="Pfam" id="PF07702">
    <property type="entry name" value="UTRA"/>
    <property type="match status" value="1"/>
</dbReference>
<dbReference type="PANTHER" id="PTHR44846">
    <property type="entry name" value="MANNOSYL-D-GLYCERATE TRANSPORT/METABOLISM SYSTEM REPRESSOR MNGR-RELATED"/>
    <property type="match status" value="1"/>
</dbReference>
<dbReference type="InterPro" id="IPR036390">
    <property type="entry name" value="WH_DNA-bd_sf"/>
</dbReference>
<dbReference type="PANTHER" id="PTHR44846:SF17">
    <property type="entry name" value="GNTR-FAMILY TRANSCRIPTIONAL REGULATOR"/>
    <property type="match status" value="1"/>
</dbReference>
<evidence type="ECO:0000256" key="4">
    <source>
        <dbReference type="SAM" id="MobiDB-lite"/>
    </source>
</evidence>
<dbReference type="SMART" id="SM00345">
    <property type="entry name" value="HTH_GNTR"/>
    <property type="match status" value="1"/>
</dbReference>
<dbReference type="SUPFAM" id="SSF64288">
    <property type="entry name" value="Chorismate lyase-like"/>
    <property type="match status" value="1"/>
</dbReference>
<evidence type="ECO:0000256" key="3">
    <source>
        <dbReference type="ARBA" id="ARBA00023163"/>
    </source>
</evidence>
<keyword evidence="2" id="KW-0238">DNA-binding</keyword>
<keyword evidence="1" id="KW-0805">Transcription regulation</keyword>
<dbReference type="Gene3D" id="1.10.10.10">
    <property type="entry name" value="Winged helix-like DNA-binding domain superfamily/Winged helix DNA-binding domain"/>
    <property type="match status" value="1"/>
</dbReference>
<dbReference type="PRINTS" id="PR00035">
    <property type="entry name" value="HTHGNTR"/>
</dbReference>
<feature type="region of interest" description="Disordered" evidence="4">
    <location>
        <begin position="1"/>
        <end position="37"/>
    </location>
</feature>
<comment type="caution">
    <text evidence="6">The sequence shown here is derived from an EMBL/GenBank/DDBJ whole genome shotgun (WGS) entry which is preliminary data.</text>
</comment>
<dbReference type="RefSeq" id="WP_344594560.1">
    <property type="nucleotide sequence ID" value="NZ_BAAARW010000026.1"/>
</dbReference>
<dbReference type="InterPro" id="IPR050679">
    <property type="entry name" value="Bact_HTH_transcr_reg"/>
</dbReference>
<evidence type="ECO:0000313" key="6">
    <source>
        <dbReference type="EMBL" id="GAA2442078.1"/>
    </source>
</evidence>
<dbReference type="Pfam" id="PF00392">
    <property type="entry name" value="GntR"/>
    <property type="match status" value="1"/>
</dbReference>
<dbReference type="InterPro" id="IPR011663">
    <property type="entry name" value="UTRA"/>
</dbReference>
<feature type="compositionally biased region" description="Polar residues" evidence="4">
    <location>
        <begin position="1"/>
        <end position="11"/>
    </location>
</feature>
<evidence type="ECO:0000313" key="7">
    <source>
        <dbReference type="Proteomes" id="UP001501231"/>
    </source>
</evidence>
<dbReference type="SUPFAM" id="SSF46785">
    <property type="entry name" value="Winged helix' DNA-binding domain"/>
    <property type="match status" value="1"/>
</dbReference>
<sequence>MSDSPEQTATEHSPAAKRPQPRQDQGQGQREDKGTARWREITDFLRSDLRDGHYQPGQALPGETDLAKLYATSRPTVRKAIAQLTAEGLLSASHGRGTFVRPRPDRRLILTGQDDAHLDLLSPAYNLLASGWEPVTVPSDAGRADPAAAHGFPMFNSCGVEEAEILGVRRGHPVIYRYTFWEHAWTRARIYIESNIPAGYLGTVGGQGIDRRFDPDVEPADYFRHLSDTRGPIHWVTTVHATMPAGDMNEDLNMEPTGTPLLAIRRIMLSADDRPLEYTQVLAPADRFEAANVHDTANTGLETGYTALSL</sequence>
<name>A0ABN3JZ58_9ACTN</name>
<dbReference type="Proteomes" id="UP001501231">
    <property type="component" value="Unassembled WGS sequence"/>
</dbReference>
<dbReference type="EMBL" id="BAAARW010000026">
    <property type="protein sequence ID" value="GAA2442078.1"/>
    <property type="molecule type" value="Genomic_DNA"/>
</dbReference>
<keyword evidence="7" id="KW-1185">Reference proteome</keyword>
<gene>
    <name evidence="6" type="primary">phnF_2</name>
    <name evidence="6" type="ORF">GCM10010191_67970</name>
</gene>
<proteinExistence type="predicted"/>
<dbReference type="InterPro" id="IPR028978">
    <property type="entry name" value="Chorismate_lyase_/UTRA_dom_sf"/>
</dbReference>
<accession>A0ABN3JZ58</accession>
<reference evidence="6 7" key="1">
    <citation type="journal article" date="2019" name="Int. J. Syst. Evol. Microbiol.">
        <title>The Global Catalogue of Microorganisms (GCM) 10K type strain sequencing project: providing services to taxonomists for standard genome sequencing and annotation.</title>
        <authorList>
            <consortium name="The Broad Institute Genomics Platform"/>
            <consortium name="The Broad Institute Genome Sequencing Center for Infectious Disease"/>
            <person name="Wu L."/>
            <person name="Ma J."/>
        </authorList>
    </citation>
    <scope>NUCLEOTIDE SEQUENCE [LARGE SCALE GENOMIC DNA]</scope>
    <source>
        <strain evidence="6 7">JCM 3325</strain>
    </source>
</reference>
<dbReference type="CDD" id="cd07377">
    <property type="entry name" value="WHTH_GntR"/>
    <property type="match status" value="1"/>
</dbReference>